<organism evidence="1 2">
    <name type="scientific">Mucilaginibacter gynuensis</name>
    <dbReference type="NCBI Taxonomy" id="1302236"/>
    <lineage>
        <taxon>Bacteria</taxon>
        <taxon>Pseudomonadati</taxon>
        <taxon>Bacteroidota</taxon>
        <taxon>Sphingobacteriia</taxon>
        <taxon>Sphingobacteriales</taxon>
        <taxon>Sphingobacteriaceae</taxon>
        <taxon>Mucilaginibacter</taxon>
    </lineage>
</organism>
<sequence length="115" mass="12928">MERAHTVRIYLSGKITGQSITISKAVFWSAEVKLKQQGHEVINPMELDHSHRGDWISYMIVDIEALIRKAEAIYMIDGWGESRGARIEYAIAKELGIPILFESCNAAISKAEVKP</sequence>
<dbReference type="SUPFAM" id="SSF52309">
    <property type="entry name" value="N-(deoxy)ribosyltransferase-like"/>
    <property type="match status" value="1"/>
</dbReference>
<dbReference type="Proteomes" id="UP001500582">
    <property type="component" value="Unassembled WGS sequence"/>
</dbReference>
<reference evidence="2" key="1">
    <citation type="journal article" date="2019" name="Int. J. Syst. Evol. Microbiol.">
        <title>The Global Catalogue of Microorganisms (GCM) 10K type strain sequencing project: providing services to taxonomists for standard genome sequencing and annotation.</title>
        <authorList>
            <consortium name="The Broad Institute Genomics Platform"/>
            <consortium name="The Broad Institute Genome Sequencing Center for Infectious Disease"/>
            <person name="Wu L."/>
            <person name="Ma J."/>
        </authorList>
    </citation>
    <scope>NUCLEOTIDE SEQUENCE [LARGE SCALE GENOMIC DNA]</scope>
    <source>
        <strain evidence="2">JCM 17705</strain>
    </source>
</reference>
<name>A0ABP8GNZ9_9SPHI</name>
<gene>
    <name evidence="1" type="ORF">GCM10023149_31030</name>
</gene>
<comment type="caution">
    <text evidence="1">The sequence shown here is derived from an EMBL/GenBank/DDBJ whole genome shotgun (WGS) entry which is preliminary data.</text>
</comment>
<dbReference type="EMBL" id="BAABFT010000008">
    <property type="protein sequence ID" value="GAA4327560.1"/>
    <property type="molecule type" value="Genomic_DNA"/>
</dbReference>
<dbReference type="Gene3D" id="3.40.50.10400">
    <property type="entry name" value="Hypothetical protein PA1492"/>
    <property type="match status" value="1"/>
</dbReference>
<accession>A0ABP8GNZ9</accession>
<evidence type="ECO:0008006" key="3">
    <source>
        <dbReference type="Google" id="ProtNLM"/>
    </source>
</evidence>
<proteinExistence type="predicted"/>
<evidence type="ECO:0000313" key="1">
    <source>
        <dbReference type="EMBL" id="GAA4327560.1"/>
    </source>
</evidence>
<dbReference type="Pfam" id="PF14359">
    <property type="entry name" value="DUF4406"/>
    <property type="match status" value="1"/>
</dbReference>
<evidence type="ECO:0000313" key="2">
    <source>
        <dbReference type="Proteomes" id="UP001500582"/>
    </source>
</evidence>
<protein>
    <recommendedName>
        <fullName evidence="3">DUF4406 domain-containing protein</fullName>
    </recommendedName>
</protein>
<dbReference type="InterPro" id="IPR025518">
    <property type="entry name" value="DUF4406"/>
</dbReference>
<keyword evidence="2" id="KW-1185">Reference proteome</keyword>